<gene>
    <name evidence="1" type="ORF">POREN0001_1409</name>
</gene>
<organism evidence="1 2">
    <name type="scientific">Porphyromonas endodontalis (strain ATCC 35406 / DSM 24491 / JCM 8526 / CCUG 16442 / BCRC 14492 / NCTC 13058 / HG 370)</name>
    <name type="common">Bacteroides endodontalis</name>
    <dbReference type="NCBI Taxonomy" id="553175"/>
    <lineage>
        <taxon>Bacteria</taxon>
        <taxon>Pseudomonadati</taxon>
        <taxon>Bacteroidota</taxon>
        <taxon>Bacteroidia</taxon>
        <taxon>Bacteroidales</taxon>
        <taxon>Porphyromonadaceae</taxon>
        <taxon>Porphyromonas</taxon>
    </lineage>
</organism>
<keyword evidence="2" id="KW-1185">Reference proteome</keyword>
<comment type="caution">
    <text evidence="1">The sequence shown here is derived from an EMBL/GenBank/DDBJ whole genome shotgun (WGS) entry which is preliminary data.</text>
</comment>
<dbReference type="STRING" id="553175.POREN0001_1409"/>
<reference evidence="1 2" key="1">
    <citation type="submission" date="2009-04" db="EMBL/GenBank/DDBJ databases">
        <authorList>
            <person name="Sebastian Y."/>
            <person name="Madupu R."/>
            <person name="Durkin A.S."/>
            <person name="Torralba M."/>
            <person name="Methe B."/>
            <person name="Sutton G.G."/>
            <person name="Strausberg R.L."/>
            <person name="Nelson K.E."/>
        </authorList>
    </citation>
    <scope>NUCLEOTIDE SEQUENCE [LARGE SCALE GENOMIC DNA]</scope>
    <source>
        <strain evidence="2">ATCC 35406 / DSM 24491 / JCM 8526 / CCUG 16442 / BCRC 14492 / NCTC 13058 / HG 370</strain>
    </source>
</reference>
<accession>C3J8G2</accession>
<dbReference type="EMBL" id="ACNN01000005">
    <property type="protein sequence ID" value="EEN83781.1"/>
    <property type="molecule type" value="Genomic_DNA"/>
</dbReference>
<proteinExistence type="predicted"/>
<dbReference type="Proteomes" id="UP000004295">
    <property type="component" value="Unassembled WGS sequence"/>
</dbReference>
<name>C3J8G2_POREA</name>
<evidence type="ECO:0000313" key="2">
    <source>
        <dbReference type="Proteomes" id="UP000004295"/>
    </source>
</evidence>
<dbReference type="AlphaFoldDB" id="C3J8G2"/>
<protein>
    <submittedName>
        <fullName evidence="1">Uncharacterized protein</fullName>
    </submittedName>
</protein>
<evidence type="ECO:0000313" key="1">
    <source>
        <dbReference type="EMBL" id="EEN83781.1"/>
    </source>
</evidence>
<sequence>MFSSKERIYIERGRFISTPFLESYHLYFYLLRRDFGENRTQRITLDTSRVEKKRAE</sequence>